<dbReference type="PROSITE" id="PS51038">
    <property type="entry name" value="BAH"/>
    <property type="match status" value="1"/>
</dbReference>
<reference evidence="4" key="1">
    <citation type="submission" date="2017-02" db="UniProtKB">
        <authorList>
            <consortium name="WormBaseParasite"/>
        </authorList>
    </citation>
    <scope>IDENTIFICATION</scope>
</reference>
<proteinExistence type="predicted"/>
<organism evidence="4">
    <name type="scientific">Anisakis simplex</name>
    <name type="common">Herring worm</name>
    <dbReference type="NCBI Taxonomy" id="6269"/>
    <lineage>
        <taxon>Eukaryota</taxon>
        <taxon>Metazoa</taxon>
        <taxon>Ecdysozoa</taxon>
        <taxon>Nematoda</taxon>
        <taxon>Chromadorea</taxon>
        <taxon>Rhabditida</taxon>
        <taxon>Spirurina</taxon>
        <taxon>Ascaridomorpha</taxon>
        <taxon>Ascaridoidea</taxon>
        <taxon>Anisakidae</taxon>
        <taxon>Anisakis</taxon>
        <taxon>Anisakis simplex complex</taxon>
    </lineage>
</organism>
<dbReference type="WBParaSite" id="ASIM_0000956601-mRNA-1">
    <property type="protein sequence ID" value="ASIM_0000956601-mRNA-1"/>
    <property type="gene ID" value="ASIM_0000956601"/>
</dbReference>
<dbReference type="Gene3D" id="2.30.30.490">
    <property type="match status" value="1"/>
</dbReference>
<dbReference type="OrthoDB" id="1922186at2759"/>
<evidence type="ECO:0000313" key="4">
    <source>
        <dbReference type="WBParaSite" id="ASIM_0000956601-mRNA-1"/>
    </source>
</evidence>
<evidence type="ECO:0000313" key="2">
    <source>
        <dbReference type="EMBL" id="VDK38493.1"/>
    </source>
</evidence>
<accession>A0A0M3JPH0</accession>
<sequence length="57" mass="6682">MASVLWYYNRDQIETDPALINPPIAEKELFASRHIDVVPLDTIEEIIFVITFNEYAR</sequence>
<protein>
    <submittedName>
        <fullName evidence="4">BAH domain-containing protein</fullName>
    </submittedName>
</protein>
<dbReference type="GO" id="GO:0003682">
    <property type="term" value="F:chromatin binding"/>
    <property type="evidence" value="ECO:0007669"/>
    <property type="project" value="InterPro"/>
</dbReference>
<dbReference type="InterPro" id="IPR001025">
    <property type="entry name" value="BAH_dom"/>
</dbReference>
<evidence type="ECO:0000259" key="1">
    <source>
        <dbReference type="PROSITE" id="PS51038"/>
    </source>
</evidence>
<gene>
    <name evidence="2" type="ORF">ASIM_LOCUS9303</name>
</gene>
<evidence type="ECO:0000313" key="3">
    <source>
        <dbReference type="Proteomes" id="UP000267096"/>
    </source>
</evidence>
<keyword evidence="3" id="KW-1185">Reference proteome</keyword>
<name>A0A0M3JPH0_ANISI</name>
<reference evidence="2 3" key="2">
    <citation type="submission" date="2018-11" db="EMBL/GenBank/DDBJ databases">
        <authorList>
            <consortium name="Pathogen Informatics"/>
        </authorList>
    </citation>
    <scope>NUCLEOTIDE SEQUENCE [LARGE SCALE GENOMIC DNA]</scope>
</reference>
<dbReference type="EMBL" id="UYRR01027983">
    <property type="protein sequence ID" value="VDK38493.1"/>
    <property type="molecule type" value="Genomic_DNA"/>
</dbReference>
<dbReference type="AlphaFoldDB" id="A0A0M3JPH0"/>
<feature type="domain" description="BAH" evidence="1">
    <location>
        <begin position="1"/>
        <end position="57"/>
    </location>
</feature>
<dbReference type="Proteomes" id="UP000267096">
    <property type="component" value="Unassembled WGS sequence"/>
</dbReference>
<dbReference type="InterPro" id="IPR043151">
    <property type="entry name" value="BAH_sf"/>
</dbReference>